<dbReference type="KEGG" id="ffa:FFWV33_13390"/>
<proteinExistence type="predicted"/>
<dbReference type="GO" id="GO:0016853">
    <property type="term" value="F:isomerase activity"/>
    <property type="evidence" value="ECO:0007669"/>
    <property type="project" value="UniProtKB-KW"/>
</dbReference>
<dbReference type="EMBL" id="CP020918">
    <property type="protein sequence ID" value="AWG22446.1"/>
    <property type="molecule type" value="Genomic_DNA"/>
</dbReference>
<feature type="signal peptide" evidence="1">
    <location>
        <begin position="1"/>
        <end position="18"/>
    </location>
</feature>
<gene>
    <name evidence="2" type="ORF">FFWV33_13390</name>
</gene>
<sequence length="144" mass="16238">MNKIVIVLLLLITQFGFAQDWKTNFDATKKTAMAENKAIVLVFSGSDWCAPCIKLHKNIWQSDAFKEFATTTVIIEKADFPKKKQNQLSPEIAKQNQELAQTYNPEGIFPLVVVMDKSGKVLGKASYQNIPPNEYIALLQSFIK</sequence>
<organism evidence="2 3">
    <name type="scientific">Flavobacterium faecale</name>
    <dbReference type="NCBI Taxonomy" id="1355330"/>
    <lineage>
        <taxon>Bacteria</taxon>
        <taxon>Pseudomonadati</taxon>
        <taxon>Bacteroidota</taxon>
        <taxon>Flavobacteriia</taxon>
        <taxon>Flavobacteriales</taxon>
        <taxon>Flavobacteriaceae</taxon>
        <taxon>Flavobacterium</taxon>
    </lineage>
</organism>
<keyword evidence="1" id="KW-0732">Signal</keyword>
<dbReference type="RefSeq" id="WP_108741372.1">
    <property type="nucleotide sequence ID" value="NZ_CP020918.1"/>
</dbReference>
<evidence type="ECO:0000313" key="3">
    <source>
        <dbReference type="Proteomes" id="UP000244527"/>
    </source>
</evidence>
<evidence type="ECO:0000256" key="1">
    <source>
        <dbReference type="SAM" id="SignalP"/>
    </source>
</evidence>
<protein>
    <submittedName>
        <fullName evidence="2">Thiol-disulfide isomerase</fullName>
    </submittedName>
</protein>
<accession>A0A2S1LFY0</accession>
<keyword evidence="3" id="KW-1185">Reference proteome</keyword>
<dbReference type="Pfam" id="PF13899">
    <property type="entry name" value="Thioredoxin_7"/>
    <property type="match status" value="1"/>
</dbReference>
<dbReference type="AlphaFoldDB" id="A0A2S1LFY0"/>
<dbReference type="SUPFAM" id="SSF52833">
    <property type="entry name" value="Thioredoxin-like"/>
    <property type="match status" value="1"/>
</dbReference>
<dbReference type="OrthoDB" id="981626at2"/>
<keyword evidence="2" id="KW-0413">Isomerase</keyword>
<dbReference type="Proteomes" id="UP000244527">
    <property type="component" value="Chromosome"/>
</dbReference>
<reference evidence="2 3" key="1">
    <citation type="submission" date="2017-04" db="EMBL/GenBank/DDBJ databases">
        <title>Compelte genome sequence of WV33.</title>
        <authorList>
            <person name="Lee P.C."/>
        </authorList>
    </citation>
    <scope>NUCLEOTIDE SEQUENCE [LARGE SCALE GENOMIC DNA]</scope>
    <source>
        <strain evidence="2 3">WV33</strain>
    </source>
</reference>
<dbReference type="Gene3D" id="3.40.30.10">
    <property type="entry name" value="Glutaredoxin"/>
    <property type="match status" value="1"/>
</dbReference>
<dbReference type="InterPro" id="IPR036249">
    <property type="entry name" value="Thioredoxin-like_sf"/>
</dbReference>
<evidence type="ECO:0000313" key="2">
    <source>
        <dbReference type="EMBL" id="AWG22446.1"/>
    </source>
</evidence>
<feature type="chain" id="PRO_5015720227" evidence="1">
    <location>
        <begin position="19"/>
        <end position="144"/>
    </location>
</feature>
<name>A0A2S1LFY0_9FLAO</name>